<evidence type="ECO:0000313" key="3">
    <source>
        <dbReference type="Proteomes" id="UP000013827"/>
    </source>
</evidence>
<dbReference type="AlphaFoldDB" id="A0A0D3HZH1"/>
<evidence type="ECO:0000256" key="1">
    <source>
        <dbReference type="SAM" id="MobiDB-lite"/>
    </source>
</evidence>
<reference evidence="2" key="2">
    <citation type="submission" date="2024-10" db="UniProtKB">
        <authorList>
            <consortium name="EnsemblProtists"/>
        </authorList>
    </citation>
    <scope>IDENTIFICATION</scope>
</reference>
<organism evidence="2 3">
    <name type="scientific">Emiliania huxleyi (strain CCMP1516)</name>
    <dbReference type="NCBI Taxonomy" id="280463"/>
    <lineage>
        <taxon>Eukaryota</taxon>
        <taxon>Haptista</taxon>
        <taxon>Haptophyta</taxon>
        <taxon>Prymnesiophyceae</taxon>
        <taxon>Isochrysidales</taxon>
        <taxon>Noelaerhabdaceae</taxon>
        <taxon>Emiliania</taxon>
    </lineage>
</organism>
<dbReference type="EnsemblProtists" id="EOD04406">
    <property type="protein sequence ID" value="EOD04406"/>
    <property type="gene ID" value="EMIHUDRAFT_221219"/>
</dbReference>
<sequence>MRSKNVFRTPARPDNSLTGVATLPALWDTVVIKWNDYVDKQADLGRSGARDCGAPEWQDESVPTDAQTTGRAAPWATTCLSTEEARHIGDNKGIRRERAIDIDVDPADSTDVDAITSAATALSLDVVDDTVENRTEDLAEAMGRITLDPDPAPTPRGGGTRPCRAPLAAPGRGTPWKRAPSPVSRTPLAGAADQFRERSSAGVRAARGSYTRLRVRVAGHPACGMA</sequence>
<dbReference type="KEGG" id="ehx:EMIHUDRAFT_221219"/>
<dbReference type="PaxDb" id="2903-EOD04406"/>
<feature type="region of interest" description="Disordered" evidence="1">
    <location>
        <begin position="49"/>
        <end position="71"/>
    </location>
</feature>
<feature type="region of interest" description="Disordered" evidence="1">
    <location>
        <begin position="166"/>
        <end position="187"/>
    </location>
</feature>
<reference evidence="3" key="1">
    <citation type="journal article" date="2013" name="Nature">
        <title>Pan genome of the phytoplankton Emiliania underpins its global distribution.</title>
        <authorList>
            <person name="Read B.A."/>
            <person name="Kegel J."/>
            <person name="Klute M.J."/>
            <person name="Kuo A."/>
            <person name="Lefebvre S.C."/>
            <person name="Maumus F."/>
            <person name="Mayer C."/>
            <person name="Miller J."/>
            <person name="Monier A."/>
            <person name="Salamov A."/>
            <person name="Young J."/>
            <person name="Aguilar M."/>
            <person name="Claverie J.M."/>
            <person name="Frickenhaus S."/>
            <person name="Gonzalez K."/>
            <person name="Herman E.K."/>
            <person name="Lin Y.C."/>
            <person name="Napier J."/>
            <person name="Ogata H."/>
            <person name="Sarno A.F."/>
            <person name="Shmutz J."/>
            <person name="Schroeder D."/>
            <person name="de Vargas C."/>
            <person name="Verret F."/>
            <person name="von Dassow P."/>
            <person name="Valentin K."/>
            <person name="Van de Peer Y."/>
            <person name="Wheeler G."/>
            <person name="Dacks J.B."/>
            <person name="Delwiche C.F."/>
            <person name="Dyhrman S.T."/>
            <person name="Glockner G."/>
            <person name="John U."/>
            <person name="Richards T."/>
            <person name="Worden A.Z."/>
            <person name="Zhang X."/>
            <person name="Grigoriev I.V."/>
            <person name="Allen A.E."/>
            <person name="Bidle K."/>
            <person name="Borodovsky M."/>
            <person name="Bowler C."/>
            <person name="Brownlee C."/>
            <person name="Cock J.M."/>
            <person name="Elias M."/>
            <person name="Gladyshev V.N."/>
            <person name="Groth M."/>
            <person name="Guda C."/>
            <person name="Hadaegh A."/>
            <person name="Iglesias-Rodriguez M.D."/>
            <person name="Jenkins J."/>
            <person name="Jones B.M."/>
            <person name="Lawson T."/>
            <person name="Leese F."/>
            <person name="Lindquist E."/>
            <person name="Lobanov A."/>
            <person name="Lomsadze A."/>
            <person name="Malik S.B."/>
            <person name="Marsh M.E."/>
            <person name="Mackinder L."/>
            <person name="Mock T."/>
            <person name="Mueller-Roeber B."/>
            <person name="Pagarete A."/>
            <person name="Parker M."/>
            <person name="Probert I."/>
            <person name="Quesneville H."/>
            <person name="Raines C."/>
            <person name="Rensing S.A."/>
            <person name="Riano-Pachon D.M."/>
            <person name="Richier S."/>
            <person name="Rokitta S."/>
            <person name="Shiraiwa Y."/>
            <person name="Soanes D.M."/>
            <person name="van der Giezen M."/>
            <person name="Wahlund T.M."/>
            <person name="Williams B."/>
            <person name="Wilson W."/>
            <person name="Wolfe G."/>
            <person name="Wurch L.L."/>
        </authorList>
    </citation>
    <scope>NUCLEOTIDE SEQUENCE</scope>
</reference>
<proteinExistence type="predicted"/>
<evidence type="ECO:0000313" key="2">
    <source>
        <dbReference type="EnsemblProtists" id="EOD04406"/>
    </source>
</evidence>
<dbReference type="GeneID" id="17250577"/>
<protein>
    <submittedName>
        <fullName evidence="2">Uncharacterized protein</fullName>
    </submittedName>
</protein>
<name>A0A0D3HZH1_EMIH1</name>
<dbReference type="Proteomes" id="UP000013827">
    <property type="component" value="Unassembled WGS sequence"/>
</dbReference>
<dbReference type="RefSeq" id="XP_005756835.1">
    <property type="nucleotide sequence ID" value="XM_005756778.1"/>
</dbReference>
<keyword evidence="3" id="KW-1185">Reference proteome</keyword>
<accession>A0A0D3HZH1</accession>
<dbReference type="HOGENOM" id="CLU_1226764_0_0_1"/>